<comment type="caution">
    <text evidence="2">The sequence shown here is derived from an EMBL/GenBank/DDBJ whole genome shotgun (WGS) entry which is preliminary data.</text>
</comment>
<reference evidence="2" key="2">
    <citation type="submission" date="2023-06" db="EMBL/GenBank/DDBJ databases">
        <authorList>
            <consortium name="Lawrence Berkeley National Laboratory"/>
            <person name="Mondo S.J."/>
            <person name="Hensen N."/>
            <person name="Bonometti L."/>
            <person name="Westerberg I."/>
            <person name="Brannstrom I.O."/>
            <person name="Guillou S."/>
            <person name="Cros-Aarteil S."/>
            <person name="Calhoun S."/>
            <person name="Haridas S."/>
            <person name="Kuo A."/>
            <person name="Pangilinan J."/>
            <person name="Riley R."/>
            <person name="Labutti K."/>
            <person name="Andreopoulos B."/>
            <person name="Lipzen A."/>
            <person name="Chen C."/>
            <person name="Yanf M."/>
            <person name="Daum C."/>
            <person name="Ng V."/>
            <person name="Clum A."/>
            <person name="Steindorff A."/>
            <person name="Ohm R."/>
            <person name="Martin F."/>
            <person name="Silar P."/>
            <person name="Natvig D."/>
            <person name="Lalanne C."/>
            <person name="Gautier V."/>
            <person name="Ament-Velasquez S.L."/>
            <person name="Kruys A."/>
            <person name="Hutchinson M.I."/>
            <person name="Powell A.J."/>
            <person name="Barry K."/>
            <person name="Miller A.N."/>
            <person name="Grigoriev I.V."/>
            <person name="Debuchy R."/>
            <person name="Gladieux P."/>
            <person name="Thoren M.H."/>
            <person name="Johannesson H."/>
        </authorList>
    </citation>
    <scope>NUCLEOTIDE SEQUENCE</scope>
    <source>
        <strain evidence="2">CBS 333.67</strain>
    </source>
</reference>
<dbReference type="GeneID" id="87888861"/>
<feature type="compositionally biased region" description="Polar residues" evidence="1">
    <location>
        <begin position="478"/>
        <end position="488"/>
    </location>
</feature>
<protein>
    <submittedName>
        <fullName evidence="2">Uncharacterized protein</fullName>
    </submittedName>
</protein>
<accession>A0AAJ0GMP7</accession>
<keyword evidence="3" id="KW-1185">Reference proteome</keyword>
<gene>
    <name evidence="2" type="ORF">B0T15DRAFT_543975</name>
</gene>
<dbReference type="Proteomes" id="UP001273166">
    <property type="component" value="Unassembled WGS sequence"/>
</dbReference>
<evidence type="ECO:0000256" key="1">
    <source>
        <dbReference type="SAM" id="MobiDB-lite"/>
    </source>
</evidence>
<proteinExistence type="predicted"/>
<dbReference type="EMBL" id="JAUDZG010000007">
    <property type="protein sequence ID" value="KAK3302799.1"/>
    <property type="molecule type" value="Genomic_DNA"/>
</dbReference>
<reference evidence="2" key="1">
    <citation type="journal article" date="2023" name="Mol. Phylogenet. Evol.">
        <title>Genome-scale phylogeny and comparative genomics of the fungal order Sordariales.</title>
        <authorList>
            <person name="Hensen N."/>
            <person name="Bonometti L."/>
            <person name="Westerberg I."/>
            <person name="Brannstrom I.O."/>
            <person name="Guillou S."/>
            <person name="Cros-Aarteil S."/>
            <person name="Calhoun S."/>
            <person name="Haridas S."/>
            <person name="Kuo A."/>
            <person name="Mondo S."/>
            <person name="Pangilinan J."/>
            <person name="Riley R."/>
            <person name="LaButti K."/>
            <person name="Andreopoulos B."/>
            <person name="Lipzen A."/>
            <person name="Chen C."/>
            <person name="Yan M."/>
            <person name="Daum C."/>
            <person name="Ng V."/>
            <person name="Clum A."/>
            <person name="Steindorff A."/>
            <person name="Ohm R.A."/>
            <person name="Martin F."/>
            <person name="Silar P."/>
            <person name="Natvig D.O."/>
            <person name="Lalanne C."/>
            <person name="Gautier V."/>
            <person name="Ament-Velasquez S.L."/>
            <person name="Kruys A."/>
            <person name="Hutchinson M.I."/>
            <person name="Powell A.J."/>
            <person name="Barry K."/>
            <person name="Miller A.N."/>
            <person name="Grigoriev I.V."/>
            <person name="Debuchy R."/>
            <person name="Gladieux P."/>
            <person name="Hiltunen Thoren M."/>
            <person name="Johannesson H."/>
        </authorList>
    </citation>
    <scope>NUCLEOTIDE SEQUENCE</scope>
    <source>
        <strain evidence="2">CBS 333.67</strain>
    </source>
</reference>
<sequence>MKDLQPNCTGIPNFPPSRGALNARAIMSDLDLLPDVAIAEEARDNTVNGQAIYELIVQQPTRYAVMDDYNRLVRDTPIPGASLNGDTCVRSMLDKPQPAGDLVNADTVAKLYFDITEDRNISVTGILPTERPVSPETVRLLFTPLPRDLPAVDKDILILISAWSGDIDRYARLRRPVPVPGELQCVVRGIYHNTFFAKWWSTLPHVQHERLLGSEGRNLEHIHARLVMNNDLSWLTDSTPESELPRLIRHPHFANRVTYEELVRRRPSMKKTCVIACMHYNDKEAFTRFGEVIPDDDLLDAASDHDHHGWHCKWIETRAKELDIDLFPYMTDRQREEWQERRWKELWPMAMVHCKLWRSVYRTSMLYREITTGHLGFHNETPAMPGWKAAMNDCGRYAGIDMIELHVSALENVSRLVPEGYELRDLVVAYRDWEWVEERHIKMLGLYPDPAQPGGGAYRGRGRGRGGRVLPPFRRTSRSTMPSPGSSP</sequence>
<name>A0AAJ0GMP7_9PEZI</name>
<dbReference type="RefSeq" id="XP_062718579.1">
    <property type="nucleotide sequence ID" value="XM_062870032.1"/>
</dbReference>
<evidence type="ECO:0000313" key="2">
    <source>
        <dbReference type="EMBL" id="KAK3302799.1"/>
    </source>
</evidence>
<organism evidence="2 3">
    <name type="scientific">Chaetomium strumarium</name>
    <dbReference type="NCBI Taxonomy" id="1170767"/>
    <lineage>
        <taxon>Eukaryota</taxon>
        <taxon>Fungi</taxon>
        <taxon>Dikarya</taxon>
        <taxon>Ascomycota</taxon>
        <taxon>Pezizomycotina</taxon>
        <taxon>Sordariomycetes</taxon>
        <taxon>Sordariomycetidae</taxon>
        <taxon>Sordariales</taxon>
        <taxon>Chaetomiaceae</taxon>
        <taxon>Chaetomium</taxon>
    </lineage>
</organism>
<dbReference type="AlphaFoldDB" id="A0AAJ0GMP7"/>
<feature type="region of interest" description="Disordered" evidence="1">
    <location>
        <begin position="452"/>
        <end position="488"/>
    </location>
</feature>
<evidence type="ECO:0000313" key="3">
    <source>
        <dbReference type="Proteomes" id="UP001273166"/>
    </source>
</evidence>